<dbReference type="InterPro" id="IPR050738">
    <property type="entry name" value="Sulfatase"/>
</dbReference>
<dbReference type="InterPro" id="IPR017850">
    <property type="entry name" value="Alkaline_phosphatase_core_sf"/>
</dbReference>
<evidence type="ECO:0000256" key="2">
    <source>
        <dbReference type="SAM" id="SignalP"/>
    </source>
</evidence>
<name>A0ABW4Y7Q8_9GAMM</name>
<reference evidence="5" key="1">
    <citation type="journal article" date="2019" name="Int. J. Syst. Evol. Microbiol.">
        <title>The Global Catalogue of Microorganisms (GCM) 10K type strain sequencing project: providing services to taxonomists for standard genome sequencing and annotation.</title>
        <authorList>
            <consortium name="The Broad Institute Genomics Platform"/>
            <consortium name="The Broad Institute Genome Sequencing Center for Infectious Disease"/>
            <person name="Wu L."/>
            <person name="Ma J."/>
        </authorList>
    </citation>
    <scope>NUCLEOTIDE SEQUENCE [LARGE SCALE GENOMIC DNA]</scope>
    <source>
        <strain evidence="5">KACC 12597</strain>
    </source>
</reference>
<evidence type="ECO:0000313" key="5">
    <source>
        <dbReference type="Proteomes" id="UP001597337"/>
    </source>
</evidence>
<dbReference type="Gene3D" id="3.40.720.10">
    <property type="entry name" value="Alkaline Phosphatase, subunit A"/>
    <property type="match status" value="2"/>
</dbReference>
<dbReference type="Proteomes" id="UP001597337">
    <property type="component" value="Unassembled WGS sequence"/>
</dbReference>
<keyword evidence="5" id="KW-1185">Reference proteome</keyword>
<dbReference type="PANTHER" id="PTHR42693:SF33">
    <property type="entry name" value="ARYLSULFATASE"/>
    <property type="match status" value="1"/>
</dbReference>
<gene>
    <name evidence="4" type="ORF">ACFSJC_02670</name>
</gene>
<dbReference type="PANTHER" id="PTHR42693">
    <property type="entry name" value="ARYLSULFATASE FAMILY MEMBER"/>
    <property type="match status" value="1"/>
</dbReference>
<organism evidence="4 5">
    <name type="scientific">Thiorhodococcus fuscus</name>
    <dbReference type="NCBI Taxonomy" id="527200"/>
    <lineage>
        <taxon>Bacteria</taxon>
        <taxon>Pseudomonadati</taxon>
        <taxon>Pseudomonadota</taxon>
        <taxon>Gammaproteobacteria</taxon>
        <taxon>Chromatiales</taxon>
        <taxon>Chromatiaceae</taxon>
        <taxon>Thiorhodococcus</taxon>
    </lineage>
</organism>
<dbReference type="Pfam" id="PF00884">
    <property type="entry name" value="Sulfatase"/>
    <property type="match status" value="1"/>
</dbReference>
<evidence type="ECO:0000256" key="1">
    <source>
        <dbReference type="ARBA" id="ARBA00008779"/>
    </source>
</evidence>
<comment type="caution">
    <text evidence="4">The sequence shown here is derived from an EMBL/GenBank/DDBJ whole genome shotgun (WGS) entry which is preliminary data.</text>
</comment>
<sequence length="713" mass="76889">MRTTTAMLVGLSVLGVSGSGLETAWAASDSTPNILFVIMDDVGIDQMRVFGYGSVSSPSTPTIDRIARSGVRFRNTWSMPACTTSRAVVFDARFPFRTNVLGALGPDDLANSMVSPFEMTTPKLLAQQGYESAMFGKFHLALQGKDPAGDAMPHNLGWDYFAGWLDETGDPSSIDLTAGGVATDGKTYSCGFVPGSRAGGADGGACYMADGSCRNLRGVGSVPPGRLCLDAGGILDPDKRCETSPPEYLDFTRLNGHYVSPLVYNYPDGSVERVPPTDARARRFRATLAVDEAIEWINTRPEGQPWMATVSFASVHTPIMQPPVDRSLLANVRSSDMDCSDTLVQRVLSKLMLESLDAELGRLLLSAHLASIGPSGNLVYRPERTDTMLIVLGDNGSLGYTVRRPFDTSRAKGTAYQTGVWVPLIVAGPLVERPSRIVSSMVNIADLYALFGEIAGIDDVRKAVPRPIDSEPMLPYLIDPGQDGIRQWNFTQVGTNLQANGAINGPCTISSTCTQIPVTKGVCEDNNGTWWGTGLDAPDTEGAPSEGFSYCCEVDAFLVARGEEPYDISPLSAVGIRNDRYKIVRNSLKAYVSLDQPCVDTTTTEFYAIDEEIPKPQLDEAGTELPLDQLTADQQQNFDALSAQLETLLASQKACPGDGNLDLIVDQKDLDDWRHYSESSGLSSVYDFNLDGLTDAADEAIIKQNLGLQCPND</sequence>
<feature type="signal peptide" evidence="2">
    <location>
        <begin position="1"/>
        <end position="26"/>
    </location>
</feature>
<feature type="domain" description="Sulfatase N-terminal" evidence="3">
    <location>
        <begin position="32"/>
        <end position="165"/>
    </location>
</feature>
<feature type="chain" id="PRO_5045182924" evidence="2">
    <location>
        <begin position="27"/>
        <end position="713"/>
    </location>
</feature>
<dbReference type="RefSeq" id="WP_386022816.1">
    <property type="nucleotide sequence ID" value="NZ_JBHUHX010000004.1"/>
</dbReference>
<evidence type="ECO:0000259" key="3">
    <source>
        <dbReference type="Pfam" id="PF00884"/>
    </source>
</evidence>
<dbReference type="EMBL" id="JBHUHX010000004">
    <property type="protein sequence ID" value="MFD2110743.1"/>
    <property type="molecule type" value="Genomic_DNA"/>
</dbReference>
<accession>A0ABW4Y7Q8</accession>
<protein>
    <submittedName>
        <fullName evidence="4">Sulfatase-like hydrolase/transferase</fullName>
    </submittedName>
</protein>
<evidence type="ECO:0000313" key="4">
    <source>
        <dbReference type="EMBL" id="MFD2110743.1"/>
    </source>
</evidence>
<keyword evidence="2" id="KW-0732">Signal</keyword>
<proteinExistence type="inferred from homology"/>
<comment type="similarity">
    <text evidence="1">Belongs to the sulfatase family.</text>
</comment>
<dbReference type="InterPro" id="IPR000917">
    <property type="entry name" value="Sulfatase_N"/>
</dbReference>
<dbReference type="SUPFAM" id="SSF53649">
    <property type="entry name" value="Alkaline phosphatase-like"/>
    <property type="match status" value="1"/>
</dbReference>